<dbReference type="InterPro" id="IPR051856">
    <property type="entry name" value="CSR-E3_Ligase_Protein"/>
</dbReference>
<evidence type="ECO:0000313" key="10">
    <source>
        <dbReference type="Proteomes" id="UP001152888"/>
    </source>
</evidence>
<feature type="transmembrane region" description="Helical" evidence="6">
    <location>
        <begin position="112"/>
        <end position="132"/>
    </location>
</feature>
<feature type="region of interest" description="Disordered" evidence="5">
    <location>
        <begin position="795"/>
        <end position="836"/>
    </location>
</feature>
<evidence type="ECO:0000256" key="5">
    <source>
        <dbReference type="SAM" id="MobiDB-lite"/>
    </source>
</evidence>
<dbReference type="PANTHER" id="PTHR21041:SF9">
    <property type="entry name" value="DENDRITIC CELL-SPECIFIC TRANSMEMBRANE PROTEIN-LIKE DOMAIN-CONTAINING PROTEIN"/>
    <property type="match status" value="1"/>
</dbReference>
<dbReference type="Proteomes" id="UP001152888">
    <property type="component" value="Unassembled WGS sequence"/>
</dbReference>
<sequence length="1035" mass="118917">MAYLRLFFTGLKLRGLEKIAIEEKKDALQIHRKNTTGTRFRFRHCPAYVQQKCLKLNSKLLQTCGLRKFWFKLRYNGSCENYVLKSIVGVFCGFFLTYIFFLFSVFQLNFSITTATIFCMVLGCILIIGLAFSSRVRCITLLTVPQFFSEKGRQALLAYAFMLTLTGPARNIANNMGILSESLACGQEQLKAAVRQIIDAVKKPFLAIRDAIKTIIKTAKEIIKKIKELLLKIKRIIMAIVRVIKAAFEFLAKIINLCNKELGTPFERCARVFEDAIADCNAKMGPMFSWLCSIVYIVKSVCYVVKVFDLVCMVVDFISNSIIGVVIRKVKIFVRHIKVMFYIRIRFSHSYKYQMNASKTMSDVSRDIMAEVKHRTETFRAIVKFLTSAAALFFMFIVFKVVYYRYRFLTSDAFDNKYITKQFREIDMARARLGKETVLPLSNREKQDYVRIGSSRLIKTERKHLAKVMTTLLKATLKLSLYMAADYCLFYILDLIRFHGRFQSKVKAPNMPTAHIAGEGLIARLLRAIVKAFQPLGLELEIDTVPCLPTPIPPDYDRYIQIATTLLLCWVLTILQPYGLRLRFVVMCYYHPLRAKQKAIWLYNHMIRRRNTFLKFIRRQLKRKFFGSKDVEKVTCKEYLAANFKYLAVCLGEKQQACVVCGTVFRESDTKKPIRCATPGCAGLYCEECYVNMKNLCTVCLSPIDYGDISDINEEQDSSEDSTQPVVKKKRIKRRARNCLRRWCSCCPCFSIADEEDGDIKVSKKKSYIWRWLGTRKNSKKKCKICKCFKRDTPNTSDDDSDMLLKRKPDLDDRDVEDQKIHGNDSDYYSSSEPTTDYSYSYQYERRSDIVSQDNQSARLPFKDLEKQEIPDYVKIDDIELTDGDAEEHKTSEVENGKTVSLPSYRSIAEFGVDSSGKSQGMKKMQPLEEGPLYKVASTNFPDVVSDGIERIPVTDPLGRSIGTRISEDALEDIPLNEVPTRSVGTRISGKSFQRARQGRLVSFRSLWRQSSISKESEPLISPTCLCESSSDDEF</sequence>
<dbReference type="Pfam" id="PF26039">
    <property type="entry name" value="Dcst2"/>
    <property type="match status" value="1"/>
</dbReference>
<dbReference type="InterPro" id="IPR058842">
    <property type="entry name" value="DCST1_C"/>
</dbReference>
<proteinExistence type="predicted"/>
<feature type="domain" description="E3 ubiquitin-protein ligase DCST1-like C-terminal" evidence="8">
    <location>
        <begin position="657"/>
        <end position="703"/>
    </location>
</feature>
<dbReference type="Pfam" id="PF07782">
    <property type="entry name" value="DC_STAMP"/>
    <property type="match status" value="1"/>
</dbReference>
<evidence type="ECO:0000313" key="9">
    <source>
        <dbReference type="EMBL" id="CAH1985245.1"/>
    </source>
</evidence>
<feature type="transmembrane region" description="Helical" evidence="6">
    <location>
        <begin position="82"/>
        <end position="106"/>
    </location>
</feature>
<evidence type="ECO:0000259" key="8">
    <source>
        <dbReference type="Pfam" id="PF26037"/>
    </source>
</evidence>
<feature type="domain" description="Dendritic cell-specific transmembrane protein-like" evidence="7">
    <location>
        <begin position="414"/>
        <end position="603"/>
    </location>
</feature>
<keyword evidence="2 6" id="KW-0812">Transmembrane</keyword>
<dbReference type="OrthoDB" id="6598372at2759"/>
<feature type="transmembrane region" description="Helical" evidence="6">
    <location>
        <begin position="381"/>
        <end position="403"/>
    </location>
</feature>
<evidence type="ECO:0000256" key="6">
    <source>
        <dbReference type="SAM" id="Phobius"/>
    </source>
</evidence>
<evidence type="ECO:0000256" key="3">
    <source>
        <dbReference type="ARBA" id="ARBA00022989"/>
    </source>
</evidence>
<name>A0A9P0PIL9_ACAOB</name>
<accession>A0A9P0PIL9</accession>
<evidence type="ECO:0000256" key="4">
    <source>
        <dbReference type="ARBA" id="ARBA00023136"/>
    </source>
</evidence>
<protein>
    <recommendedName>
        <fullName evidence="11">Dendritic cell-specific transmembrane protein-like domain-containing protein</fullName>
    </recommendedName>
</protein>
<dbReference type="AlphaFoldDB" id="A0A9P0PIL9"/>
<keyword evidence="4 6" id="KW-0472">Membrane</keyword>
<feature type="region of interest" description="Disordered" evidence="5">
    <location>
        <begin position="1011"/>
        <end position="1035"/>
    </location>
</feature>
<comment type="caution">
    <text evidence="9">The sequence shown here is derived from an EMBL/GenBank/DDBJ whole genome shotgun (WGS) entry which is preliminary data.</text>
</comment>
<evidence type="ECO:0008006" key="11">
    <source>
        <dbReference type="Google" id="ProtNLM"/>
    </source>
</evidence>
<keyword evidence="10" id="KW-1185">Reference proteome</keyword>
<evidence type="ECO:0000259" key="7">
    <source>
        <dbReference type="Pfam" id="PF07782"/>
    </source>
</evidence>
<dbReference type="EMBL" id="CAKOFQ010006973">
    <property type="protein sequence ID" value="CAH1985245.1"/>
    <property type="molecule type" value="Genomic_DNA"/>
</dbReference>
<organism evidence="9 10">
    <name type="scientific">Acanthoscelides obtectus</name>
    <name type="common">Bean weevil</name>
    <name type="synonym">Bruchus obtectus</name>
    <dbReference type="NCBI Taxonomy" id="200917"/>
    <lineage>
        <taxon>Eukaryota</taxon>
        <taxon>Metazoa</taxon>
        <taxon>Ecdysozoa</taxon>
        <taxon>Arthropoda</taxon>
        <taxon>Hexapoda</taxon>
        <taxon>Insecta</taxon>
        <taxon>Pterygota</taxon>
        <taxon>Neoptera</taxon>
        <taxon>Endopterygota</taxon>
        <taxon>Coleoptera</taxon>
        <taxon>Polyphaga</taxon>
        <taxon>Cucujiformia</taxon>
        <taxon>Chrysomeloidea</taxon>
        <taxon>Chrysomelidae</taxon>
        <taxon>Bruchinae</taxon>
        <taxon>Bruchini</taxon>
        <taxon>Acanthoscelides</taxon>
    </lineage>
</organism>
<comment type="subcellular location">
    <subcellularLocation>
        <location evidence="1">Membrane</location>
        <topology evidence="1">Multi-pass membrane protein</topology>
    </subcellularLocation>
</comment>
<keyword evidence="3 6" id="KW-1133">Transmembrane helix</keyword>
<dbReference type="PANTHER" id="PTHR21041">
    <property type="entry name" value="DENDRITIC CELL-SPECIFIC TRANSMEMBRANE PROTEIN"/>
    <property type="match status" value="1"/>
</dbReference>
<evidence type="ECO:0000256" key="2">
    <source>
        <dbReference type="ARBA" id="ARBA00022692"/>
    </source>
</evidence>
<gene>
    <name evidence="9" type="ORF">ACAOBT_LOCUS16568</name>
</gene>
<dbReference type="GO" id="GO:0016020">
    <property type="term" value="C:membrane"/>
    <property type="evidence" value="ECO:0007669"/>
    <property type="project" value="UniProtKB-SubCell"/>
</dbReference>
<feature type="compositionally biased region" description="Basic and acidic residues" evidence="5">
    <location>
        <begin position="803"/>
        <end position="825"/>
    </location>
</feature>
<evidence type="ECO:0000256" key="1">
    <source>
        <dbReference type="ARBA" id="ARBA00004141"/>
    </source>
</evidence>
<dbReference type="Pfam" id="PF26037">
    <property type="entry name" value="zf-RING_DCST1_C"/>
    <property type="match status" value="1"/>
</dbReference>
<feature type="compositionally biased region" description="Polar residues" evidence="5">
    <location>
        <begin position="827"/>
        <end position="836"/>
    </location>
</feature>
<reference evidence="9" key="1">
    <citation type="submission" date="2022-03" db="EMBL/GenBank/DDBJ databases">
        <authorList>
            <person name="Sayadi A."/>
        </authorList>
    </citation>
    <scope>NUCLEOTIDE SEQUENCE</scope>
</reference>
<dbReference type="InterPro" id="IPR012858">
    <property type="entry name" value="DC_STAMP-like"/>
</dbReference>